<organism evidence="4 5">
    <name type="scientific">Cuscuta epithymum</name>
    <dbReference type="NCBI Taxonomy" id="186058"/>
    <lineage>
        <taxon>Eukaryota</taxon>
        <taxon>Viridiplantae</taxon>
        <taxon>Streptophyta</taxon>
        <taxon>Embryophyta</taxon>
        <taxon>Tracheophyta</taxon>
        <taxon>Spermatophyta</taxon>
        <taxon>Magnoliopsida</taxon>
        <taxon>eudicotyledons</taxon>
        <taxon>Gunneridae</taxon>
        <taxon>Pentapetalae</taxon>
        <taxon>asterids</taxon>
        <taxon>lamiids</taxon>
        <taxon>Solanales</taxon>
        <taxon>Convolvulaceae</taxon>
        <taxon>Cuscuteae</taxon>
        <taxon>Cuscuta</taxon>
        <taxon>Cuscuta subgen. Cuscuta</taxon>
    </lineage>
</organism>
<feature type="domain" description="URB1 N-terminal" evidence="1">
    <location>
        <begin position="73"/>
        <end position="373"/>
    </location>
</feature>
<comment type="caution">
    <text evidence="4">The sequence shown here is derived from an EMBL/GenBank/DDBJ whole genome shotgun (WGS) entry which is preliminary data.</text>
</comment>
<dbReference type="GO" id="GO:0000466">
    <property type="term" value="P:maturation of 5.8S rRNA from tricistronic rRNA transcript (SSU-rRNA, 5.8S rRNA, LSU-rRNA)"/>
    <property type="evidence" value="ECO:0007669"/>
    <property type="project" value="TreeGrafter"/>
</dbReference>
<gene>
    <name evidence="4" type="ORF">CEPIT_LOCUS36143</name>
    <name evidence="3" type="ORF">CEPIT_LOCUS7282</name>
</gene>
<sequence>MEDAGTVGYGGVWNLHNFEGKVPVEVKLKELLRNLTSAESQLCFEASKDLIKFLKSESGPELLRLYIENSPKCVELSQVWETRKGSLGFSNILNLIAAVLSHPFGRLDNNAQLDKFARWIVDEKMGDLLKELNSKDVKRQNATLSLLSAIVKRGSWLAGKVAKDFDFKIPFFRNAAKWKPRKVGDGKKKQPSTRKAFVKFAMSFLEVGNPRLLRGVLQQKDMYSGVLRGLGNDEDKTVILVLSVLRDRVLVPESLVPPGLRSVLFGSLTLEQLVNISGREDGGEAAELAHTVLLMVCTDPLNGLMPDPERVPSPLTGNPRRLLDVMKKLRATETEYHMNLLLAIVKGKPSLGSAYLDAFPYNTDDPASPNWFGIISLAADLILSVHDGCSFGFIINALQHEPKSIENSDIRSILKCICPCPFTRLIINKGLLHSDTLVKHGTLKLVLESLRFFDSLIDALDHISSSDIQMMHLCASLKLDLVNEVRISLPDPQVLFSLLSSLNDYQKILESHLKRAADSKIPFGDNTSSRKKLKTDKKLNGDIDIIVSGISVSDGDTDMLDCDERILNDDDPVQRKTESHYLKLIRELWPENSCSSKDTVEDAETIFYTKLLDVLKLYYRTMSNMLEGSFDFSKLLPSNPLALPIILQHSLLSLITESIRLYSTSEPATRAQTQLYKHLLPLLNLLIYSPERSVKDQAYILAKAAMLSTGAFDNNPREVCVWLMFIPGYGDGCTIAVDIKLKMFRKLSSGILSFLCDAVSTAGNHIFKYMDLLRSYIRKCQDGKDVSVTFSCFSICILEKCLRLLCSESRSSSLPDKSMISLYVSNTLKYILQTQVDARMLSSLLSLLLSERLKESFDIAGDSNSLCAWIPLKKLFQFSSSILQPPTCNNSSTIVDVGHLGNSFTRLLHEVRSFCDMESDEMLVAMGIGLSNSIICTQQADLLQNFPLTISVSNKMLGVPFPLLMLIFFLEPNFFIDVSKVWPEMFHAGLESAIAGLPEGRERTEEFGGIDSMELASASFSLFLRHAPFYMLFPVIPRIYRFGLSDQQGLQDLILASLSDRTPDYIISSFQYVLFCLKEAQRSYRVEPREELEKLCEWCFTIMDHMLRKLLHTKIDASSKCTRCLLPTKCVQELIETIFSHPALTAALECPLPCSADCTDIRDSMDNFFESNKWKMIHIMDLHAINFMRTASELFMDFGFDQSSSSVAFHARHVTLAFKKVVQKIIFTFRGSIDKCLEDKDLTPLFQKVCALHTLKQFISPFELLECVNWMFSRIDLEDSSSHLSFRDSFFSVALQMAFSVFCSLSACLRQPHSERSSFDVSCDLHEKQFDVLLLEKILLHVIKIATHLHLDAANMCLLQAFKIVKECGGMQKSSFSLAMAISRLVSNVPVDMLSYCMFEVTKRKAELLFLITQMSPVHLSIFGHLLSDMIGKHVHLKTNATRETSDISDPEMLMLLPTVFLYLDSVLIKAGSHVLYLETIASFYWRILLHVFFKWKCYVTRDMFDMECCDKQCLSMEEFFDIFSSSLLSTSVLMVQFCLALTGDLVKFEERLELFDSVCPQKSTCIDFLDFDPSQVSICSLERSLNSVNRTVAKIELCRTLLFPEHNKFSSWLSEYGLETPAKFQSNVDSSRIWFLRTLVSSWQKIVRKVPRITDESCPMAVEQCSVFRFLEDLILRNVVELCKEMQSCLLKLDSLRFIEKFAKTAILHRFDDPTTLQKLRNIISFLSEGKFSCDSIIKLMVNDSRFEPAIRSSNLSSGSSQLGMTFAPLPSLMRSFVTPCIDNNSNDKKGNLQVFQQHSHQLELIRLLRELFQVKSLQVDIESAEGIGINLKDLIYLLLSSYSATVSETDLEIYNLLNDIVSVSDNCAQGIAEWDYLWGNAVVQLRKERELTQSVSCNLSDAEGVEECCKIQFRENLPIDPRMCAHTVLYFPHWRADGPGIVNNAQKDIPNSMQEVCSVEVKNRLIYDPIFILRFSFHCLSMGYIEPAEFANLGLLAVSFASISSRDDGTRKLGYAVLEKFKDVLEKCQKKRDVTRLQLLLSYLQNCLEEDWQKIASITAIFIAEASFVILDRSHDRYSTITKQLMRSPSASFKGIPLFQDSFWSNSVNFRTDRLWILRLLYSGLNTDDDVHIYIRNSIFETLLSFYMSPLADNETKELIMQIVKKSTKLSKMVRHLIEHCGLISWLSSVVTSFCGIQYGEKKGFLSTHLALVLEVVNEIIFLRHTFEWLQKYALEQLSELSCHLCRILVEGAEMLKKQYSLTKLILQILTSTWKISQKRKVFQPHFTVSIEDLFNLCEAIDVCCQGCYNSTIARIGLEAVLMSAPPVAIIQADQEKVLKFVTWAISIALQSEETGGTHVLGSYRCSLNVFSEKDKENSLMSKLLRWLTASVILGKISYNLIKLESLERSKLINLQSLLEWNGKTYCDSNKDFACQEITLAASIFYMQQLLGTNYKLLPSVVSALCLLQHPTSAGSEVLICNAAHVTDLCSKIRCPAEANPSWRWAFYQPWKDHSSKLSDTEKIEEMHACQLLLLVFSKMLAGNSLDSRFILINDVEKLGVFEWEKSILCIQ</sequence>
<evidence type="ECO:0000313" key="5">
    <source>
        <dbReference type="Proteomes" id="UP001152523"/>
    </source>
</evidence>
<feature type="domain" description="URB1 C-terminal" evidence="2">
    <location>
        <begin position="1998"/>
        <end position="2188"/>
    </location>
</feature>
<dbReference type="GO" id="GO:0005730">
    <property type="term" value="C:nucleolus"/>
    <property type="evidence" value="ECO:0007669"/>
    <property type="project" value="TreeGrafter"/>
</dbReference>
<evidence type="ECO:0000313" key="3">
    <source>
        <dbReference type="EMBL" id="CAH9080386.1"/>
    </source>
</evidence>
<dbReference type="Pfam" id="PF11707">
    <property type="entry name" value="Npa1"/>
    <property type="match status" value="1"/>
</dbReference>
<accession>A0AAV0FQF1</accession>
<dbReference type="Proteomes" id="UP001152523">
    <property type="component" value="Unassembled WGS sequence"/>
</dbReference>
<evidence type="ECO:0000313" key="4">
    <source>
        <dbReference type="EMBL" id="CAH9137589.1"/>
    </source>
</evidence>
<dbReference type="EMBL" id="CAMAPF010000035">
    <property type="protein sequence ID" value="CAH9080386.1"/>
    <property type="molecule type" value="Genomic_DNA"/>
</dbReference>
<evidence type="ECO:0008006" key="6">
    <source>
        <dbReference type="Google" id="ProtNLM"/>
    </source>
</evidence>
<dbReference type="InterPro" id="IPR021714">
    <property type="entry name" value="URB1_N"/>
</dbReference>
<dbReference type="EMBL" id="CAMAPF010001001">
    <property type="protein sequence ID" value="CAH9137589.1"/>
    <property type="molecule type" value="Genomic_DNA"/>
</dbReference>
<proteinExistence type="predicted"/>
<protein>
    <recommendedName>
        <fullName evidence="6">Nucleolar pre-ribosomal-associated protein 1 N-terminal domain-containing protein</fullName>
    </recommendedName>
</protein>
<dbReference type="InterPro" id="IPR039844">
    <property type="entry name" value="URB1"/>
</dbReference>
<name>A0AAV0FQF1_9ASTE</name>
<dbReference type="InterPro" id="IPR032436">
    <property type="entry name" value="URB1_C"/>
</dbReference>
<dbReference type="PANTHER" id="PTHR13500:SF0">
    <property type="entry name" value="NUCLEOLAR PRE-RIBOSOMAL-ASSOCIATED PROTEIN 1"/>
    <property type="match status" value="1"/>
</dbReference>
<dbReference type="PANTHER" id="PTHR13500">
    <property type="entry name" value="NUCLEOLAR PRERIBOSOMAL-ASSOCIATED PROTEIN 1"/>
    <property type="match status" value="1"/>
</dbReference>
<evidence type="ECO:0000259" key="2">
    <source>
        <dbReference type="Pfam" id="PF16201"/>
    </source>
</evidence>
<keyword evidence="5" id="KW-1185">Reference proteome</keyword>
<dbReference type="Pfam" id="PF16201">
    <property type="entry name" value="NopRA1"/>
    <property type="match status" value="1"/>
</dbReference>
<evidence type="ECO:0000259" key="1">
    <source>
        <dbReference type="Pfam" id="PF11707"/>
    </source>
</evidence>
<dbReference type="GO" id="GO:0000463">
    <property type="term" value="P:maturation of LSU-rRNA from tricistronic rRNA transcript (SSU-rRNA, 5.8S rRNA, LSU-rRNA)"/>
    <property type="evidence" value="ECO:0007669"/>
    <property type="project" value="TreeGrafter"/>
</dbReference>
<reference evidence="4" key="1">
    <citation type="submission" date="2022-07" db="EMBL/GenBank/DDBJ databases">
        <authorList>
            <person name="Macas J."/>
            <person name="Novak P."/>
            <person name="Neumann P."/>
        </authorList>
    </citation>
    <scope>NUCLEOTIDE SEQUENCE</scope>
</reference>